<dbReference type="FunFam" id="2.30.38.10:FF:000001">
    <property type="entry name" value="Non-ribosomal peptide synthetase PvdI"/>
    <property type="match status" value="1"/>
</dbReference>
<dbReference type="GO" id="GO:0031177">
    <property type="term" value="F:phosphopantetheine binding"/>
    <property type="evidence" value="ECO:0007669"/>
    <property type="project" value="InterPro"/>
</dbReference>
<dbReference type="InterPro" id="IPR036736">
    <property type="entry name" value="ACP-like_sf"/>
</dbReference>
<dbReference type="FunFam" id="1.10.1200.10:FF:000005">
    <property type="entry name" value="Nonribosomal peptide synthetase 1"/>
    <property type="match status" value="1"/>
</dbReference>
<comment type="cofactor">
    <cofactor evidence="1">
        <name>pantetheine 4'-phosphate</name>
        <dbReference type="ChEBI" id="CHEBI:47942"/>
    </cofactor>
</comment>
<dbReference type="InterPro" id="IPR009081">
    <property type="entry name" value="PP-bd_ACP"/>
</dbReference>
<dbReference type="InterPro" id="IPR000873">
    <property type="entry name" value="AMP-dep_synth/lig_dom"/>
</dbReference>
<dbReference type="EMBL" id="CP012752">
    <property type="protein sequence ID" value="ALG14845.1"/>
    <property type="molecule type" value="Genomic_DNA"/>
</dbReference>
<feature type="domain" description="Carrier" evidence="4">
    <location>
        <begin position="346"/>
        <end position="421"/>
    </location>
</feature>
<dbReference type="Proteomes" id="UP000063699">
    <property type="component" value="Chromosome"/>
</dbReference>
<dbReference type="PANTHER" id="PTHR45527:SF1">
    <property type="entry name" value="FATTY ACID SYNTHASE"/>
    <property type="match status" value="1"/>
</dbReference>
<keyword evidence="3" id="KW-0597">Phosphoprotein</keyword>
<evidence type="ECO:0000256" key="1">
    <source>
        <dbReference type="ARBA" id="ARBA00001957"/>
    </source>
</evidence>
<protein>
    <submittedName>
        <fullName evidence="5">Thioester reductase</fullName>
    </submittedName>
</protein>
<dbReference type="STRING" id="860235.AOZ06_16930"/>
<evidence type="ECO:0000313" key="6">
    <source>
        <dbReference type="Proteomes" id="UP000063699"/>
    </source>
</evidence>
<evidence type="ECO:0000256" key="2">
    <source>
        <dbReference type="ARBA" id="ARBA00022450"/>
    </source>
</evidence>
<dbReference type="InterPro" id="IPR045851">
    <property type="entry name" value="AMP-bd_C_sf"/>
</dbReference>
<proteinExistence type="predicted"/>
<dbReference type="Gene3D" id="3.30.300.30">
    <property type="match status" value="1"/>
</dbReference>
<dbReference type="Pfam" id="PF00501">
    <property type="entry name" value="AMP-binding"/>
    <property type="match status" value="1"/>
</dbReference>
<sequence length="421" mass="45231">MCVPHRAVLRLVSGQDFLPIQPDDVFLQFAAVAFDASTLEIWGALLNGARLAIPPPGDLSPAELTSVVQREGVTVLWLTAGLFHTMVDAGIGGLTSLRTLLAGGDALSAAHVDRALRELPDTRLVNGYGPTENTTFTTCHVFTESVGGSPVPIGVPIHGTTAQLLDETLRPVPDGDVGELCTGGLGVATGYHNDPVLTAQRFVPDPFSTDPGGRLYRTGDLARRRPDGVLEFHGRADNQVKIRGFRVETGEVEAALRRHPEIDDAAVVAQDSPAGKVLAAFYVSDLTETSAELRAHLAAIVPRYMLPAVYVRVEELPLTPNGKVDRDRLAATQLPERPELSTDYRAPGNEHEVWLAGLWADLMQVAEVGVDDDFFELGGHSLMATRITVEIAERYGRTVPAVAFYENPTIAELAALLEVTG</sequence>
<dbReference type="GO" id="GO:0043041">
    <property type="term" value="P:amino acid activation for nonribosomal peptide biosynthetic process"/>
    <property type="evidence" value="ECO:0007669"/>
    <property type="project" value="TreeGrafter"/>
</dbReference>
<dbReference type="InterPro" id="IPR006162">
    <property type="entry name" value="Ppantetheine_attach_site"/>
</dbReference>
<dbReference type="GO" id="GO:0005737">
    <property type="term" value="C:cytoplasm"/>
    <property type="evidence" value="ECO:0007669"/>
    <property type="project" value="TreeGrafter"/>
</dbReference>
<dbReference type="AlphaFoldDB" id="A0A0N9IE99"/>
<dbReference type="InterPro" id="IPR020806">
    <property type="entry name" value="PKS_PP-bd"/>
</dbReference>
<evidence type="ECO:0000313" key="5">
    <source>
        <dbReference type="EMBL" id="ALG14845.1"/>
    </source>
</evidence>
<accession>A0A0N9IE99</accession>
<dbReference type="PANTHER" id="PTHR45527">
    <property type="entry name" value="NONRIBOSOMAL PEPTIDE SYNTHETASE"/>
    <property type="match status" value="1"/>
</dbReference>
<dbReference type="SUPFAM" id="SSF56801">
    <property type="entry name" value="Acetyl-CoA synthetase-like"/>
    <property type="match status" value="1"/>
</dbReference>
<evidence type="ECO:0000259" key="4">
    <source>
        <dbReference type="PROSITE" id="PS50075"/>
    </source>
</evidence>
<dbReference type="Gene3D" id="2.30.38.10">
    <property type="entry name" value="Luciferase, Domain 3"/>
    <property type="match status" value="1"/>
</dbReference>
<dbReference type="InterPro" id="IPR025110">
    <property type="entry name" value="AMP-bd_C"/>
</dbReference>
<name>A0A0N9IE99_9PSEU</name>
<dbReference type="Pfam" id="PF00550">
    <property type="entry name" value="PP-binding"/>
    <property type="match status" value="1"/>
</dbReference>
<keyword evidence="6" id="KW-1185">Reference proteome</keyword>
<dbReference type="GO" id="GO:0044550">
    <property type="term" value="P:secondary metabolite biosynthetic process"/>
    <property type="evidence" value="ECO:0007669"/>
    <property type="project" value="TreeGrafter"/>
</dbReference>
<dbReference type="Gene3D" id="3.40.50.980">
    <property type="match status" value="1"/>
</dbReference>
<dbReference type="InterPro" id="IPR029058">
    <property type="entry name" value="AB_hydrolase_fold"/>
</dbReference>
<dbReference type="PROSITE" id="PS00012">
    <property type="entry name" value="PHOSPHOPANTETHEINE"/>
    <property type="match status" value="1"/>
</dbReference>
<dbReference type="SMART" id="SM00823">
    <property type="entry name" value="PKS_PP"/>
    <property type="match status" value="1"/>
</dbReference>
<dbReference type="Pfam" id="PF13193">
    <property type="entry name" value="AMP-binding_C"/>
    <property type="match status" value="1"/>
</dbReference>
<keyword evidence="2" id="KW-0596">Phosphopantetheine</keyword>
<reference evidence="5 6" key="1">
    <citation type="submission" date="2015-07" db="EMBL/GenBank/DDBJ databases">
        <title>Genome sequencing of Kibdelosporangium phytohabitans.</title>
        <authorList>
            <person name="Qin S."/>
            <person name="Xing K."/>
        </authorList>
    </citation>
    <scope>NUCLEOTIDE SEQUENCE [LARGE SCALE GENOMIC DNA]</scope>
    <source>
        <strain evidence="5 6">KLBMP1111</strain>
    </source>
</reference>
<dbReference type="PROSITE" id="PS50075">
    <property type="entry name" value="CARRIER"/>
    <property type="match status" value="1"/>
</dbReference>
<dbReference type="Gene3D" id="3.40.50.1820">
    <property type="entry name" value="alpha/beta hydrolase"/>
    <property type="match status" value="1"/>
</dbReference>
<organism evidence="5 6">
    <name type="scientific">Kibdelosporangium phytohabitans</name>
    <dbReference type="NCBI Taxonomy" id="860235"/>
    <lineage>
        <taxon>Bacteria</taxon>
        <taxon>Bacillati</taxon>
        <taxon>Actinomycetota</taxon>
        <taxon>Actinomycetes</taxon>
        <taxon>Pseudonocardiales</taxon>
        <taxon>Pseudonocardiaceae</taxon>
        <taxon>Kibdelosporangium</taxon>
    </lineage>
</organism>
<dbReference type="SUPFAM" id="SSF47336">
    <property type="entry name" value="ACP-like"/>
    <property type="match status" value="1"/>
</dbReference>
<evidence type="ECO:0000256" key="3">
    <source>
        <dbReference type="ARBA" id="ARBA00022553"/>
    </source>
</evidence>
<dbReference type="KEGG" id="kphy:AOZ06_16930"/>
<gene>
    <name evidence="5" type="ORF">AOZ06_16930</name>
</gene>